<proteinExistence type="predicted"/>
<evidence type="ECO:0000313" key="3">
    <source>
        <dbReference type="Proteomes" id="UP001597399"/>
    </source>
</evidence>
<organism evidence="2 3">
    <name type="scientific">Sporolactobacillus shoreicorticis</name>
    <dbReference type="NCBI Taxonomy" id="1923877"/>
    <lineage>
        <taxon>Bacteria</taxon>
        <taxon>Bacillati</taxon>
        <taxon>Bacillota</taxon>
        <taxon>Bacilli</taxon>
        <taxon>Bacillales</taxon>
        <taxon>Sporolactobacillaceae</taxon>
        <taxon>Sporolactobacillus</taxon>
    </lineage>
</organism>
<dbReference type="CDD" id="cd03128">
    <property type="entry name" value="GAT_1"/>
    <property type="match status" value="1"/>
</dbReference>
<dbReference type="InterPro" id="IPR007345">
    <property type="entry name" value="Polysacch_pyruvyl_Trfase"/>
</dbReference>
<name>A0ABW5S3A0_9BACL</name>
<keyword evidence="3" id="KW-1185">Reference proteome</keyword>
<dbReference type="EMBL" id="JBHUMQ010000026">
    <property type="protein sequence ID" value="MFD2694134.1"/>
    <property type="molecule type" value="Genomic_DNA"/>
</dbReference>
<keyword evidence="2" id="KW-0808">Transferase</keyword>
<sequence length="362" mass="42685">MANVMKNYLKYNLIFTAREIKHFFIDSHNIAQLDQNHTKKIYVMATPTHGNLGDQAIAFAQNKFIQENFRDYSYIEVPYDDVIRNVNYIKKNMNKDDIIFIPGGGNMGDMYYWEERVRRYIIRSFKHNLIISFPQTISFSATYTGKHELKKTIRIYKNNHHLLIVARETKSYESMKKIFGAEKVRLTPDIVLSLNERKESVRAGILLCFRSDEEQFVKKDLKANLMKMLQSKGETIKKTDTVVNRRVTAKVRPTELNRIWNQFRSSEVVLTDRLHGMIFCAITGTPCIVFKNANHKIEYSYKNWLETVPFIRFVDVHQLTDIKDLERIIDDLRHLDREQRICPDFTKQFSPLIESINKAKVE</sequence>
<reference evidence="3" key="1">
    <citation type="journal article" date="2019" name="Int. J. Syst. Evol. Microbiol.">
        <title>The Global Catalogue of Microorganisms (GCM) 10K type strain sequencing project: providing services to taxonomists for standard genome sequencing and annotation.</title>
        <authorList>
            <consortium name="The Broad Institute Genomics Platform"/>
            <consortium name="The Broad Institute Genome Sequencing Center for Infectious Disease"/>
            <person name="Wu L."/>
            <person name="Ma J."/>
        </authorList>
    </citation>
    <scope>NUCLEOTIDE SEQUENCE [LARGE SCALE GENOMIC DNA]</scope>
    <source>
        <strain evidence="3">TISTR 2466</strain>
    </source>
</reference>
<comment type="caution">
    <text evidence="2">The sequence shown here is derived from an EMBL/GenBank/DDBJ whole genome shotgun (WGS) entry which is preliminary data.</text>
</comment>
<accession>A0ABW5S3A0</accession>
<dbReference type="RefSeq" id="WP_253057692.1">
    <property type="nucleotide sequence ID" value="NZ_JAMXWM010000001.1"/>
</dbReference>
<feature type="domain" description="Polysaccharide pyruvyl transferase" evidence="1">
    <location>
        <begin position="51"/>
        <end position="292"/>
    </location>
</feature>
<evidence type="ECO:0000259" key="1">
    <source>
        <dbReference type="Pfam" id="PF04230"/>
    </source>
</evidence>
<dbReference type="Pfam" id="PF04230">
    <property type="entry name" value="PS_pyruv_trans"/>
    <property type="match status" value="1"/>
</dbReference>
<protein>
    <submittedName>
        <fullName evidence="2">Polysaccharide pyruvyl transferase family protein</fullName>
    </submittedName>
</protein>
<evidence type="ECO:0000313" key="2">
    <source>
        <dbReference type="EMBL" id="MFD2694134.1"/>
    </source>
</evidence>
<dbReference type="GO" id="GO:0016740">
    <property type="term" value="F:transferase activity"/>
    <property type="evidence" value="ECO:0007669"/>
    <property type="project" value="UniProtKB-KW"/>
</dbReference>
<dbReference type="Proteomes" id="UP001597399">
    <property type="component" value="Unassembled WGS sequence"/>
</dbReference>
<gene>
    <name evidence="2" type="ORF">ACFSUE_10920</name>
</gene>